<dbReference type="AlphaFoldDB" id="A0A1K1LFN2"/>
<feature type="compositionally biased region" description="Low complexity" evidence="1">
    <location>
        <begin position="24"/>
        <end position="33"/>
    </location>
</feature>
<protein>
    <submittedName>
        <fullName evidence="2">Uncharacterized protein</fullName>
    </submittedName>
</protein>
<proteinExistence type="predicted"/>
<evidence type="ECO:0000256" key="1">
    <source>
        <dbReference type="SAM" id="MobiDB-lite"/>
    </source>
</evidence>
<evidence type="ECO:0000313" key="2">
    <source>
        <dbReference type="EMBL" id="SFV73507.1"/>
    </source>
</evidence>
<feature type="compositionally biased region" description="Low complexity" evidence="1">
    <location>
        <begin position="1"/>
        <end position="17"/>
    </location>
</feature>
<sequence length="83" mass="8635">MGVTGAAARQPAAWWRWGRGGTAGKAAAPGAAGPRPPVRCLCVRSMFFHTQKAGGRKHLSPVPEAPAGRSGPHSRLVARRKVG</sequence>
<reference evidence="3" key="1">
    <citation type="submission" date="2016-10" db="EMBL/GenBank/DDBJ databases">
        <authorList>
            <person name="Wegmann U."/>
        </authorList>
    </citation>
    <scope>NUCLEOTIDE SEQUENCE [LARGE SCALE GENOMIC DNA]</scope>
</reference>
<accession>A0A1K1LFN2</accession>
<dbReference type="KEGG" id="dpg:DESPIGER_1671"/>
<feature type="region of interest" description="Disordered" evidence="1">
    <location>
        <begin position="52"/>
        <end position="83"/>
    </location>
</feature>
<dbReference type="Proteomes" id="UP000186323">
    <property type="component" value="Chromosome I"/>
</dbReference>
<name>A0A1K1LFN2_9BACT</name>
<feature type="region of interest" description="Disordered" evidence="1">
    <location>
        <begin position="1"/>
        <end position="35"/>
    </location>
</feature>
<gene>
    <name evidence="2" type="ORF">DESPIGER_1671</name>
</gene>
<organism evidence="2 3">
    <name type="scientific">Desulfovibrio piger</name>
    <dbReference type="NCBI Taxonomy" id="901"/>
    <lineage>
        <taxon>Bacteria</taxon>
        <taxon>Pseudomonadati</taxon>
        <taxon>Thermodesulfobacteriota</taxon>
        <taxon>Desulfovibrionia</taxon>
        <taxon>Desulfovibrionales</taxon>
        <taxon>Desulfovibrionaceae</taxon>
        <taxon>Desulfovibrio</taxon>
    </lineage>
</organism>
<evidence type="ECO:0000313" key="3">
    <source>
        <dbReference type="Proteomes" id="UP000186323"/>
    </source>
</evidence>
<keyword evidence="3" id="KW-1185">Reference proteome</keyword>
<dbReference type="EMBL" id="LT630450">
    <property type="protein sequence ID" value="SFV73507.1"/>
    <property type="molecule type" value="Genomic_DNA"/>
</dbReference>